<evidence type="ECO:0000313" key="1">
    <source>
        <dbReference type="EMBL" id="QOQ88104.1"/>
    </source>
</evidence>
<dbReference type="InterPro" id="IPR018563">
    <property type="entry name" value="DUF2018"/>
</dbReference>
<proteinExistence type="predicted"/>
<dbReference type="Gene3D" id="1.10.3350.10">
    <property type="entry name" value="HP0242-like domain"/>
    <property type="match status" value="1"/>
</dbReference>
<sequence length="78" mass="9084">MVEIFDGTPRDKFYDVLFNANRNLVEDELDNLLNSFSLMSEFCELNGFDVWANLNVTEIRDLSDLYIELTSNILSKNE</sequence>
<dbReference type="Pfam" id="PF09442">
    <property type="entry name" value="DUF2018"/>
    <property type="match status" value="1"/>
</dbReference>
<dbReference type="OrthoDB" id="5339893at2"/>
<dbReference type="SUPFAM" id="SSF158752">
    <property type="entry name" value="HP0242-like"/>
    <property type="match status" value="1"/>
</dbReference>
<keyword evidence="2" id="KW-1185">Reference proteome</keyword>
<protein>
    <submittedName>
        <fullName evidence="1">DUF2018 family protein</fullName>
    </submittedName>
</protein>
<organism evidence="1 2">
    <name type="scientific">Campylobacter corcagiensis</name>
    <dbReference type="NCBI Taxonomy" id="1448857"/>
    <lineage>
        <taxon>Bacteria</taxon>
        <taxon>Pseudomonadati</taxon>
        <taxon>Campylobacterota</taxon>
        <taxon>Epsilonproteobacteria</taxon>
        <taxon>Campylobacterales</taxon>
        <taxon>Campylobacteraceae</taxon>
        <taxon>Campylobacter</taxon>
    </lineage>
</organism>
<reference evidence="1 2" key="1">
    <citation type="submission" date="2020-10" db="EMBL/GenBank/DDBJ databases">
        <title>Campylobacter and Helicobacter PacBio genomes.</title>
        <authorList>
            <person name="Lane C."/>
        </authorList>
    </citation>
    <scope>NUCLEOTIDE SEQUENCE [LARGE SCALE GENOMIC DNA]</scope>
    <source>
        <strain evidence="1 2">2016D-0077</strain>
    </source>
</reference>
<dbReference type="EMBL" id="CP063078">
    <property type="protein sequence ID" value="QOQ88104.1"/>
    <property type="molecule type" value="Genomic_DNA"/>
</dbReference>
<evidence type="ECO:0000313" key="2">
    <source>
        <dbReference type="Proteomes" id="UP000594749"/>
    </source>
</evidence>
<name>A0A7M1LJL5_9BACT</name>
<dbReference type="InterPro" id="IPR023126">
    <property type="entry name" value="HP0242-like_sf"/>
</dbReference>
<dbReference type="AlphaFoldDB" id="A0A7M1LJL5"/>
<gene>
    <name evidence="1" type="ORF">IMC76_00500</name>
</gene>
<dbReference type="Proteomes" id="UP000594749">
    <property type="component" value="Chromosome"/>
</dbReference>
<accession>A0A7M1LJL5</accession>